<sequence length="160" mass="19188">MDTKKYSEKRRIGNIGEDIVAMFLVKQGYRILDRNYLKKWGEIDLILEIDNLIRFVEVKTQVTRENKAKDVSRNVSRDCFTVSDFQMLVSRETLDDDIYRPEDNVHYWKQKRLIRAIETYLMERNIDENKEWQIDVVTVKIDFPNKTAIIKHIENVVFDV</sequence>
<reference evidence="3 4" key="1">
    <citation type="journal article" date="2016" name="Nat. Commun.">
        <title>Thousands of microbial genomes shed light on interconnected biogeochemical processes in an aquifer system.</title>
        <authorList>
            <person name="Anantharaman K."/>
            <person name="Brown C.T."/>
            <person name="Hug L.A."/>
            <person name="Sharon I."/>
            <person name="Castelle C.J."/>
            <person name="Probst A.J."/>
            <person name="Thomas B.C."/>
            <person name="Singh A."/>
            <person name="Wilkins M.J."/>
            <person name="Karaoz U."/>
            <person name="Brodie E.L."/>
            <person name="Williams K.H."/>
            <person name="Hubbard S.S."/>
            <person name="Banfield J.F."/>
        </authorList>
    </citation>
    <scope>NUCLEOTIDE SEQUENCE [LARGE SCALE GENOMIC DNA]</scope>
</reference>
<dbReference type="GO" id="GO:0003676">
    <property type="term" value="F:nucleic acid binding"/>
    <property type="evidence" value="ECO:0007669"/>
    <property type="project" value="InterPro"/>
</dbReference>
<dbReference type="SUPFAM" id="SSF52980">
    <property type="entry name" value="Restriction endonuclease-like"/>
    <property type="match status" value="1"/>
</dbReference>
<organism evidence="3 4">
    <name type="scientific">Candidatus Ryanbacteria bacterium RIFCSPLOWO2_02_FULL_47_14</name>
    <dbReference type="NCBI Taxonomy" id="1802129"/>
    <lineage>
        <taxon>Bacteria</taxon>
        <taxon>Candidatus Ryaniibacteriota</taxon>
    </lineage>
</organism>
<dbReference type="EMBL" id="MHNZ01000003">
    <property type="protein sequence ID" value="OGZ57028.1"/>
    <property type="molecule type" value="Genomic_DNA"/>
</dbReference>
<dbReference type="STRING" id="1802129.A3J04_01285"/>
<dbReference type="InterPro" id="IPR011856">
    <property type="entry name" value="tRNA_endonuc-like_dom_sf"/>
</dbReference>
<dbReference type="AlphaFoldDB" id="A0A1G2H506"/>
<gene>
    <name evidence="3" type="ORF">A3J04_01285</name>
</gene>
<dbReference type="PANTHER" id="PTHR34039:SF1">
    <property type="entry name" value="UPF0102 PROTEIN YRAN"/>
    <property type="match status" value="1"/>
</dbReference>
<dbReference type="Pfam" id="PF02021">
    <property type="entry name" value="UPF0102"/>
    <property type="match status" value="1"/>
</dbReference>
<dbReference type="InterPro" id="IPR003509">
    <property type="entry name" value="UPF0102_YraN-like"/>
</dbReference>
<dbReference type="Proteomes" id="UP000177954">
    <property type="component" value="Unassembled WGS sequence"/>
</dbReference>
<evidence type="ECO:0000313" key="4">
    <source>
        <dbReference type="Proteomes" id="UP000177954"/>
    </source>
</evidence>
<dbReference type="PANTHER" id="PTHR34039">
    <property type="entry name" value="UPF0102 PROTEIN YRAN"/>
    <property type="match status" value="1"/>
</dbReference>
<dbReference type="InterPro" id="IPR011335">
    <property type="entry name" value="Restrct_endonuc-II-like"/>
</dbReference>
<comment type="similarity">
    <text evidence="1 2">Belongs to the UPF0102 family.</text>
</comment>
<evidence type="ECO:0000256" key="2">
    <source>
        <dbReference type="HAMAP-Rule" id="MF_00048"/>
    </source>
</evidence>
<comment type="caution">
    <text evidence="3">The sequence shown here is derived from an EMBL/GenBank/DDBJ whole genome shotgun (WGS) entry which is preliminary data.</text>
</comment>
<dbReference type="Gene3D" id="3.40.1350.10">
    <property type="match status" value="1"/>
</dbReference>
<accession>A0A1G2H506</accession>
<protein>
    <recommendedName>
        <fullName evidence="2">UPF0102 protein A3J04_01285</fullName>
    </recommendedName>
</protein>
<dbReference type="HAMAP" id="MF_00048">
    <property type="entry name" value="UPF0102"/>
    <property type="match status" value="1"/>
</dbReference>
<evidence type="ECO:0000313" key="3">
    <source>
        <dbReference type="EMBL" id="OGZ57028.1"/>
    </source>
</evidence>
<name>A0A1G2H506_9BACT</name>
<evidence type="ECO:0000256" key="1">
    <source>
        <dbReference type="ARBA" id="ARBA00006738"/>
    </source>
</evidence>
<proteinExistence type="inferred from homology"/>